<dbReference type="GO" id="GO:0004930">
    <property type="term" value="F:G protein-coupled receptor activity"/>
    <property type="evidence" value="ECO:0007669"/>
    <property type="project" value="TreeGrafter"/>
</dbReference>
<protein>
    <submittedName>
        <fullName evidence="7">Uncharacterized protein</fullName>
    </submittedName>
</protein>
<comment type="subcellular location">
    <subcellularLocation>
        <location evidence="1">Membrane</location>
        <topology evidence="1">Multi-pass membrane protein</topology>
    </subcellularLocation>
</comment>
<keyword evidence="3 6" id="KW-1133">Transmembrane helix</keyword>
<feature type="region of interest" description="Disordered" evidence="5">
    <location>
        <begin position="312"/>
        <end position="350"/>
    </location>
</feature>
<dbReference type="Proteomes" id="UP001054902">
    <property type="component" value="Unassembled WGS sequence"/>
</dbReference>
<comment type="caution">
    <text evidence="7">The sequence shown here is derived from an EMBL/GenBank/DDBJ whole genome shotgun (WGS) entry which is preliminary data.</text>
</comment>
<proteinExistence type="predicted"/>
<name>A0AAD3HA12_9STRA</name>
<evidence type="ECO:0000313" key="7">
    <source>
        <dbReference type="EMBL" id="GFH55726.1"/>
    </source>
</evidence>
<keyword evidence="2 6" id="KW-0812">Transmembrane</keyword>
<feature type="compositionally biased region" description="Polar residues" evidence="5">
    <location>
        <begin position="341"/>
        <end position="350"/>
    </location>
</feature>
<feature type="transmembrane region" description="Helical" evidence="6">
    <location>
        <begin position="126"/>
        <end position="148"/>
    </location>
</feature>
<feature type="compositionally biased region" description="Polar residues" evidence="5">
    <location>
        <begin position="400"/>
        <end position="409"/>
    </location>
</feature>
<feature type="region of interest" description="Disordered" evidence="5">
    <location>
        <begin position="374"/>
        <end position="449"/>
    </location>
</feature>
<evidence type="ECO:0000256" key="5">
    <source>
        <dbReference type="SAM" id="MobiDB-lite"/>
    </source>
</evidence>
<evidence type="ECO:0000256" key="2">
    <source>
        <dbReference type="ARBA" id="ARBA00022692"/>
    </source>
</evidence>
<feature type="compositionally biased region" description="Basic residues" evidence="5">
    <location>
        <begin position="331"/>
        <end position="340"/>
    </location>
</feature>
<dbReference type="PANTHER" id="PTHR23112">
    <property type="entry name" value="G PROTEIN-COUPLED RECEPTOR 157-RELATED"/>
    <property type="match status" value="1"/>
</dbReference>
<organism evidence="7 8">
    <name type="scientific">Chaetoceros tenuissimus</name>
    <dbReference type="NCBI Taxonomy" id="426638"/>
    <lineage>
        <taxon>Eukaryota</taxon>
        <taxon>Sar</taxon>
        <taxon>Stramenopiles</taxon>
        <taxon>Ochrophyta</taxon>
        <taxon>Bacillariophyta</taxon>
        <taxon>Coscinodiscophyceae</taxon>
        <taxon>Chaetocerotophycidae</taxon>
        <taxon>Chaetocerotales</taxon>
        <taxon>Chaetocerotaceae</taxon>
        <taxon>Chaetoceros</taxon>
    </lineage>
</organism>
<evidence type="ECO:0000256" key="3">
    <source>
        <dbReference type="ARBA" id="ARBA00022989"/>
    </source>
</evidence>
<evidence type="ECO:0000256" key="1">
    <source>
        <dbReference type="ARBA" id="ARBA00004141"/>
    </source>
</evidence>
<dbReference type="PANTHER" id="PTHR23112:SF0">
    <property type="entry name" value="TRANSMEMBRANE PROTEIN 116"/>
    <property type="match status" value="1"/>
</dbReference>
<keyword evidence="4 6" id="KW-0472">Membrane</keyword>
<feature type="transmembrane region" description="Helical" evidence="6">
    <location>
        <begin position="226"/>
        <end position="246"/>
    </location>
</feature>
<feature type="transmembrane region" description="Helical" evidence="6">
    <location>
        <begin position="72"/>
        <end position="91"/>
    </location>
</feature>
<dbReference type="EMBL" id="BLLK01000051">
    <property type="protein sequence ID" value="GFH55726.1"/>
    <property type="molecule type" value="Genomic_DNA"/>
</dbReference>
<reference evidence="7 8" key="1">
    <citation type="journal article" date="2021" name="Sci. Rep.">
        <title>The genome of the diatom Chaetoceros tenuissimus carries an ancient integrated fragment of an extant virus.</title>
        <authorList>
            <person name="Hongo Y."/>
            <person name="Kimura K."/>
            <person name="Takaki Y."/>
            <person name="Yoshida Y."/>
            <person name="Baba S."/>
            <person name="Kobayashi G."/>
            <person name="Nagasaki K."/>
            <person name="Hano T."/>
            <person name="Tomaru Y."/>
        </authorList>
    </citation>
    <scope>NUCLEOTIDE SEQUENCE [LARGE SCALE GENOMIC DNA]</scope>
    <source>
        <strain evidence="7 8">NIES-3715</strain>
    </source>
</reference>
<feature type="compositionally biased region" description="Polar residues" evidence="5">
    <location>
        <begin position="176"/>
        <end position="185"/>
    </location>
</feature>
<dbReference type="SUPFAM" id="SSF81321">
    <property type="entry name" value="Family A G protein-coupled receptor-like"/>
    <property type="match status" value="1"/>
</dbReference>
<evidence type="ECO:0000313" key="8">
    <source>
        <dbReference type="Proteomes" id="UP001054902"/>
    </source>
</evidence>
<dbReference type="AlphaFoldDB" id="A0AAD3HA12"/>
<feature type="region of interest" description="Disordered" evidence="5">
    <location>
        <begin position="176"/>
        <end position="197"/>
    </location>
</feature>
<accession>A0AAD3HA12</accession>
<evidence type="ECO:0000256" key="6">
    <source>
        <dbReference type="SAM" id="Phobius"/>
    </source>
</evidence>
<dbReference type="Gene3D" id="1.20.1070.10">
    <property type="entry name" value="Rhodopsin 7-helix transmembrane proteins"/>
    <property type="match status" value="1"/>
</dbReference>
<evidence type="ECO:0000256" key="4">
    <source>
        <dbReference type="ARBA" id="ARBA00023136"/>
    </source>
</evidence>
<feature type="transmembrane region" description="Helical" evidence="6">
    <location>
        <begin position="24"/>
        <end position="51"/>
    </location>
</feature>
<sequence length="449" mass="51130">MLTPFRATQEITDNALAVGNHTSAVIFTAIMVFGIAGSQMYNVSLSVYYLYLIKYNYRERKFTQKVEPYVHMIPIMWALIGVISCLATQSFNPGYSNYFLNSYPNGCNKDDEIDCTRGKAAPIMGLIFGALTLVVSLLANILILLWIWRHVYTQEKKADAIRLRRVSTIMQSNLRRASNTTPTSSDPRRRLSQESDTGVLAQALSSRRSQIDSSRRNMSRRFLRQAFWYLIAFLVCYGTNFILLIIQICGQKSDSIPFGLRLWTRVIRPLHGIFNMLIFTYPHTRNKRKEEPSLSYFAALLYVIRAGCDNDENDTMSTRRNRTPHSSSRLPNRKSQKSTPKRNVSLNSYKTNSNAIAMKGQEDQIGKAHGFNFAPNTAPTKCENDPETKHEAEDDKNIKTMENSLTSTTDENDEGFNETNQNVQFDEENGDIFPSSIKENVSIHEETAK</sequence>
<gene>
    <name evidence="7" type="ORF">CTEN210_12202</name>
</gene>
<dbReference type="GO" id="GO:0007189">
    <property type="term" value="P:adenylate cyclase-activating G protein-coupled receptor signaling pathway"/>
    <property type="evidence" value="ECO:0007669"/>
    <property type="project" value="TreeGrafter"/>
</dbReference>
<feature type="compositionally biased region" description="Basic and acidic residues" evidence="5">
    <location>
        <begin position="382"/>
        <end position="399"/>
    </location>
</feature>
<dbReference type="GO" id="GO:0005886">
    <property type="term" value="C:plasma membrane"/>
    <property type="evidence" value="ECO:0007669"/>
    <property type="project" value="TreeGrafter"/>
</dbReference>
<keyword evidence="8" id="KW-1185">Reference proteome</keyword>